<dbReference type="GO" id="GO:0003677">
    <property type="term" value="F:DNA binding"/>
    <property type="evidence" value="ECO:0007669"/>
    <property type="project" value="UniProtKB-KW"/>
</dbReference>
<dbReference type="SMART" id="SM00248">
    <property type="entry name" value="ANK"/>
    <property type="match status" value="2"/>
</dbReference>
<dbReference type="AlphaFoldDB" id="A0A061GT83"/>
<dbReference type="InterPro" id="IPR057444">
    <property type="entry name" value="Znf-CCCH_AtC3H23-like"/>
</dbReference>
<dbReference type="PROSITE" id="PS50103">
    <property type="entry name" value="ZF_C3H1"/>
    <property type="match status" value="1"/>
</dbReference>
<protein>
    <submittedName>
        <fullName evidence="9">C3HL domain class transcription factor, putative</fullName>
    </submittedName>
</protein>
<evidence type="ECO:0000256" key="3">
    <source>
        <dbReference type="ARBA" id="ARBA00022771"/>
    </source>
</evidence>
<dbReference type="PROSITE" id="PS50297">
    <property type="entry name" value="ANK_REP_REGION"/>
    <property type="match status" value="1"/>
</dbReference>
<evidence type="ECO:0000256" key="1">
    <source>
        <dbReference type="ARBA" id="ARBA00022723"/>
    </source>
</evidence>
<dbReference type="InterPro" id="IPR036770">
    <property type="entry name" value="Ankyrin_rpt-contain_sf"/>
</dbReference>
<dbReference type="Gene3D" id="1.25.40.20">
    <property type="entry name" value="Ankyrin repeat-containing domain"/>
    <property type="match status" value="1"/>
</dbReference>
<keyword evidence="6" id="KW-0040">ANK repeat</keyword>
<keyword evidence="2" id="KW-0677">Repeat</keyword>
<dbReference type="GO" id="GO:0006355">
    <property type="term" value="P:regulation of DNA-templated transcription"/>
    <property type="evidence" value="ECO:0007669"/>
    <property type="project" value="UniProtKB-ARBA"/>
</dbReference>
<feature type="domain" description="C3H1-type" evidence="8">
    <location>
        <begin position="299"/>
        <end position="325"/>
    </location>
</feature>
<evidence type="ECO:0000256" key="4">
    <source>
        <dbReference type="ARBA" id="ARBA00022833"/>
    </source>
</evidence>
<proteinExistence type="predicted"/>
<dbReference type="Pfam" id="PF00642">
    <property type="entry name" value="zf-CCCH"/>
    <property type="match status" value="1"/>
</dbReference>
<dbReference type="FunFam" id="3.30.1370.210:FF:000009">
    <property type="entry name" value="Zinc finger CCCH domain-containing protein 66"/>
    <property type="match status" value="1"/>
</dbReference>
<keyword evidence="3 7" id="KW-0863">Zinc-finger</keyword>
<accession>A0A061GT83</accession>
<gene>
    <name evidence="9" type="ORF">TCM_040701</name>
</gene>
<dbReference type="PANTHER" id="PTHR14493:SF81">
    <property type="entry name" value="ZINC FINGER CCCH DOMAIN-CONTAINING PROTEIN 56-LIKE"/>
    <property type="match status" value="1"/>
</dbReference>
<evidence type="ECO:0000313" key="9">
    <source>
        <dbReference type="EMBL" id="EOY32671.1"/>
    </source>
</evidence>
<dbReference type="InterPro" id="IPR000571">
    <property type="entry name" value="Znf_CCCH"/>
</dbReference>
<evidence type="ECO:0000256" key="6">
    <source>
        <dbReference type="PROSITE-ProRule" id="PRU00023"/>
    </source>
</evidence>
<evidence type="ECO:0000256" key="5">
    <source>
        <dbReference type="ARBA" id="ARBA00023125"/>
    </source>
</evidence>
<dbReference type="GO" id="GO:0008270">
    <property type="term" value="F:zinc ion binding"/>
    <property type="evidence" value="ECO:0007669"/>
    <property type="project" value="UniProtKB-KW"/>
</dbReference>
<evidence type="ECO:0000256" key="7">
    <source>
        <dbReference type="PROSITE-ProRule" id="PRU00723"/>
    </source>
</evidence>
<feature type="zinc finger region" description="C3H1-type" evidence="7">
    <location>
        <begin position="299"/>
        <end position="325"/>
    </location>
</feature>
<keyword evidence="10" id="KW-1185">Reference proteome</keyword>
<dbReference type="InParanoid" id="A0A061GT83"/>
<evidence type="ECO:0000313" key="10">
    <source>
        <dbReference type="Proteomes" id="UP000026915"/>
    </source>
</evidence>
<dbReference type="Pfam" id="PF25512">
    <property type="entry name" value="zf-CCCH_AtC3H23"/>
    <property type="match status" value="1"/>
</dbReference>
<keyword evidence="1 7" id="KW-0479">Metal-binding</keyword>
<dbReference type="Gene3D" id="3.30.1370.210">
    <property type="match status" value="1"/>
</dbReference>
<keyword evidence="5" id="KW-0238">DNA-binding</keyword>
<evidence type="ECO:0000256" key="2">
    <source>
        <dbReference type="ARBA" id="ARBA00022737"/>
    </source>
</evidence>
<dbReference type="Gramene" id="EOY32671">
    <property type="protein sequence ID" value="EOY32671"/>
    <property type="gene ID" value="TCM_040701"/>
</dbReference>
<feature type="repeat" description="ANK" evidence="6">
    <location>
        <begin position="116"/>
        <end position="151"/>
    </location>
</feature>
<keyword evidence="4 7" id="KW-0862">Zinc</keyword>
<dbReference type="EMBL" id="CM001887">
    <property type="protein sequence ID" value="EOY32671.1"/>
    <property type="molecule type" value="Genomic_DNA"/>
</dbReference>
<dbReference type="eggNOG" id="KOG1595">
    <property type="taxonomic scope" value="Eukaryota"/>
</dbReference>
<dbReference type="STRING" id="3641.A0A061GT83"/>
<dbReference type="PROSITE" id="PS50088">
    <property type="entry name" value="ANK_REPEAT"/>
    <property type="match status" value="1"/>
</dbReference>
<name>A0A061GT83_THECC</name>
<dbReference type="Proteomes" id="UP000026915">
    <property type="component" value="Chromosome 9"/>
</dbReference>
<dbReference type="PANTHER" id="PTHR14493">
    <property type="entry name" value="UNKEMPT FAMILY MEMBER"/>
    <property type="match status" value="1"/>
</dbReference>
<evidence type="ECO:0000259" key="8">
    <source>
        <dbReference type="PROSITE" id="PS50103"/>
    </source>
</evidence>
<dbReference type="HOGENOM" id="CLU_015068_1_0_1"/>
<dbReference type="SUPFAM" id="SSF48403">
    <property type="entry name" value="Ankyrin repeat"/>
    <property type="match status" value="1"/>
</dbReference>
<organism evidence="9 10">
    <name type="scientific">Theobroma cacao</name>
    <name type="common">Cacao</name>
    <name type="synonym">Cocoa</name>
    <dbReference type="NCBI Taxonomy" id="3641"/>
    <lineage>
        <taxon>Eukaryota</taxon>
        <taxon>Viridiplantae</taxon>
        <taxon>Streptophyta</taxon>
        <taxon>Embryophyta</taxon>
        <taxon>Tracheophyta</taxon>
        <taxon>Spermatophyta</taxon>
        <taxon>Magnoliopsida</taxon>
        <taxon>eudicotyledons</taxon>
        <taxon>Gunneridae</taxon>
        <taxon>Pentapetalae</taxon>
        <taxon>rosids</taxon>
        <taxon>malvids</taxon>
        <taxon>Malvales</taxon>
        <taxon>Malvaceae</taxon>
        <taxon>Byttnerioideae</taxon>
        <taxon>Theobroma</taxon>
    </lineage>
</organism>
<sequence length="708" mass="77302">MCGGLEQLNMKTTAPSSSLETKTMDCLTGAVGSECSFSVLLEFAADNDVEGFQRSIRDGSLVGEVGLWYGRRKCTKQIVVERRTPLMIAAKYGSVDVVNLILSLPEVEVNLSCGPDKSTALHCAASGGSIRAVEVVKLLLLAGADPCLTDANGHRPFDVIVSPWNMPQMKVALEELLNNAASVCLENLHELTVSLRSSSSSLSTSLGSGSSSLVSDAKISLVTCKPADNNSSSAPDRKEYPVDPSIPDIKSSIYGTDEFRMFSFKIRPCSRAYSHDWTECPFVHPGENARRRDPRKFHYSGVPCPDFRKGTCKRGDLCEYAHGVFESWLHPAQYRTRLCKDGTTCNRRVCFFAHRPEELRPLYVSSGMCIQSPQSAASAVTTMDRAAAMNLLPGSPSALCAMSMSPFSPAMSPSANGICQSPVGWPQQHVPTLHLAGSNIQASRLKSSFNARDMPAMELNMSPNFDLHQQQHLNSLSCLSQPHLVTKSANLDGLFLTEFSSPQYPDQVTAMPMLSSAHKSVLLNQLHQQQRVLSPIKTNIFSPKNDHPLSQSAFDASLSERFSPWHVEPLSPLNSRFSAHTNLEKQFRGLSSQELEYKLSDDLESKGTVGSPVNSWSKRETPNDKVDWSVQEDELGQFCKSCSLGHHDMEPAVSWVQSLVKESPSALATAAASSQTLSVEGSNSHSDFGDHATFGAWHELLKLDKIVA</sequence>
<dbReference type="SMART" id="SM00356">
    <property type="entry name" value="ZnF_C3H1"/>
    <property type="match status" value="2"/>
</dbReference>
<dbReference type="InterPro" id="IPR045234">
    <property type="entry name" value="Unkempt-like"/>
</dbReference>
<dbReference type="OMA" id="ETKTMDC"/>
<dbReference type="Pfam" id="PF12796">
    <property type="entry name" value="Ank_2"/>
    <property type="match status" value="1"/>
</dbReference>
<reference evidence="9 10" key="1">
    <citation type="journal article" date="2013" name="Genome Biol.">
        <title>The genome sequence of the most widely cultivated cacao type and its use to identify candidate genes regulating pod color.</title>
        <authorList>
            <person name="Motamayor J.C."/>
            <person name="Mockaitis K."/>
            <person name="Schmutz J."/>
            <person name="Haiminen N."/>
            <person name="Iii D.L."/>
            <person name="Cornejo O."/>
            <person name="Findley S.D."/>
            <person name="Zheng P."/>
            <person name="Utro F."/>
            <person name="Royaert S."/>
            <person name="Saski C."/>
            <person name="Jenkins J."/>
            <person name="Podicheti R."/>
            <person name="Zhao M."/>
            <person name="Scheffler B.E."/>
            <person name="Stack J.C."/>
            <person name="Feltus F.A."/>
            <person name="Mustiga G.M."/>
            <person name="Amores F."/>
            <person name="Phillips W."/>
            <person name="Marelli J.P."/>
            <person name="May G.D."/>
            <person name="Shapiro H."/>
            <person name="Ma J."/>
            <person name="Bustamante C.D."/>
            <person name="Schnell R.J."/>
            <person name="Main D."/>
            <person name="Gilbert D."/>
            <person name="Parida L."/>
            <person name="Kuhn D.N."/>
        </authorList>
    </citation>
    <scope>NUCLEOTIDE SEQUENCE [LARGE SCALE GENOMIC DNA]</scope>
    <source>
        <strain evidence="10">cv. Matina 1-6</strain>
    </source>
</reference>
<dbReference type="InterPro" id="IPR002110">
    <property type="entry name" value="Ankyrin_rpt"/>
</dbReference>